<dbReference type="AlphaFoldDB" id="A0A3M6U1Y7"/>
<feature type="transmembrane region" description="Helical" evidence="7">
    <location>
        <begin position="369"/>
        <end position="389"/>
    </location>
</feature>
<reference evidence="10 11" key="1">
    <citation type="journal article" date="2018" name="Sci. Rep.">
        <title>Comparative analysis of the Pocillopora damicornis genome highlights role of immune system in coral evolution.</title>
        <authorList>
            <person name="Cunning R."/>
            <person name="Bay R.A."/>
            <person name="Gillette P."/>
            <person name="Baker A.C."/>
            <person name="Traylor-Knowles N."/>
        </authorList>
    </citation>
    <scope>NUCLEOTIDE SEQUENCE [LARGE SCALE GENOMIC DNA]</scope>
    <source>
        <strain evidence="10">RSMAS</strain>
        <tissue evidence="10">Whole animal</tissue>
    </source>
</reference>
<keyword evidence="11" id="KW-1185">Reference proteome</keyword>
<dbReference type="InterPro" id="IPR027417">
    <property type="entry name" value="P-loop_NTPase"/>
</dbReference>
<keyword evidence="5 7" id="KW-1133">Transmembrane helix</keyword>
<dbReference type="GO" id="GO:0016887">
    <property type="term" value="F:ATP hydrolysis activity"/>
    <property type="evidence" value="ECO:0007669"/>
    <property type="project" value="InterPro"/>
</dbReference>
<proteinExistence type="inferred from homology"/>
<keyword evidence="4 7" id="KW-0812">Transmembrane</keyword>
<dbReference type="InterPro" id="IPR050352">
    <property type="entry name" value="ABCG_transporters"/>
</dbReference>
<evidence type="ECO:0000313" key="10">
    <source>
        <dbReference type="EMBL" id="RMX47631.1"/>
    </source>
</evidence>
<accession>A0A3M6U1Y7</accession>
<evidence type="ECO:0000259" key="9">
    <source>
        <dbReference type="Pfam" id="PF19055"/>
    </source>
</evidence>
<evidence type="ECO:0000256" key="3">
    <source>
        <dbReference type="ARBA" id="ARBA00022448"/>
    </source>
</evidence>
<sequence>MEQGHFCMERANFYCGSINFGWSEEDIMHRTLTVKEVLIYQANLRLPSSISQEEKKRKVNEVLDLLDLAHVKNTKIGDEESRGISGGQRKRVNIGMELVTDPTLLFLDEPTSGLDSTSSLMVVDALKAVAEEKKLTIVCVIHQPRYEIFSKFHKVLFLAPGGRTVFLGSIPEAENYFDMIGFQTPERVNPADFYMDVIGGLCKGSEEPTSTLPERWEEYAAENNAGAENTDCADGSQAVLVDGIEQLSLRSILGLFRRNQNKDQDRQMPNFLIQFITFLRREIRLQFRLSRSLLLDQFLVLLAGGSSPTLCKMAESVLGPVIYSLSYCRWYLEALFEKEAIRYPEVMAGYVHRLSTRNGYTLDNYSSCVGVLFAMGFAYRLLALLFMLFTNRGKQH</sequence>
<dbReference type="PANTHER" id="PTHR48041">
    <property type="entry name" value="ABC TRANSPORTER G FAMILY MEMBER 28"/>
    <property type="match status" value="1"/>
</dbReference>
<dbReference type="Pfam" id="PF00005">
    <property type="entry name" value="ABC_tran"/>
    <property type="match status" value="1"/>
</dbReference>
<dbReference type="InterPro" id="IPR003439">
    <property type="entry name" value="ABC_transporter-like_ATP-bd"/>
</dbReference>
<dbReference type="OrthoDB" id="66620at2759"/>
<name>A0A3M6U1Y7_POCDA</name>
<keyword evidence="3" id="KW-0813">Transport</keyword>
<dbReference type="Pfam" id="PF19055">
    <property type="entry name" value="ABC2_membrane_7"/>
    <property type="match status" value="2"/>
</dbReference>
<evidence type="ECO:0008006" key="12">
    <source>
        <dbReference type="Google" id="ProtNLM"/>
    </source>
</evidence>
<dbReference type="SUPFAM" id="SSF52540">
    <property type="entry name" value="P-loop containing nucleoside triphosphate hydrolases"/>
    <property type="match status" value="1"/>
</dbReference>
<protein>
    <recommendedName>
        <fullName evidence="12">ABC transporter domain-containing protein</fullName>
    </recommendedName>
</protein>
<comment type="subcellular location">
    <subcellularLocation>
        <location evidence="1">Membrane</location>
        <topology evidence="1">Multi-pass membrane protein</topology>
    </subcellularLocation>
</comment>
<dbReference type="GO" id="GO:0016020">
    <property type="term" value="C:membrane"/>
    <property type="evidence" value="ECO:0007669"/>
    <property type="project" value="UniProtKB-SubCell"/>
</dbReference>
<feature type="domain" description="ABC transporter family G" evidence="9">
    <location>
        <begin position="322"/>
        <end position="392"/>
    </location>
</feature>
<dbReference type="Proteomes" id="UP000275408">
    <property type="component" value="Unassembled WGS sequence"/>
</dbReference>
<dbReference type="InterPro" id="IPR043926">
    <property type="entry name" value="ABCG_dom"/>
</dbReference>
<feature type="domain" description="ABC transporter" evidence="8">
    <location>
        <begin position="30"/>
        <end position="112"/>
    </location>
</feature>
<gene>
    <name evidence="10" type="ORF">pdam_00015146</name>
</gene>
<evidence type="ECO:0000256" key="7">
    <source>
        <dbReference type="SAM" id="Phobius"/>
    </source>
</evidence>
<dbReference type="GO" id="GO:0005524">
    <property type="term" value="F:ATP binding"/>
    <property type="evidence" value="ECO:0007669"/>
    <property type="project" value="InterPro"/>
</dbReference>
<evidence type="ECO:0000256" key="5">
    <source>
        <dbReference type="ARBA" id="ARBA00022989"/>
    </source>
</evidence>
<evidence type="ECO:0000256" key="6">
    <source>
        <dbReference type="ARBA" id="ARBA00023136"/>
    </source>
</evidence>
<comment type="similarity">
    <text evidence="2">Belongs to the ABC transporter superfamily. ABCG family. Eye pigment precursor importer (TC 3.A.1.204) subfamily.</text>
</comment>
<keyword evidence="6 7" id="KW-0472">Membrane</keyword>
<evidence type="ECO:0000313" key="11">
    <source>
        <dbReference type="Proteomes" id="UP000275408"/>
    </source>
</evidence>
<dbReference type="GO" id="GO:0140359">
    <property type="term" value="F:ABC-type transporter activity"/>
    <property type="evidence" value="ECO:0007669"/>
    <property type="project" value="InterPro"/>
</dbReference>
<evidence type="ECO:0000259" key="8">
    <source>
        <dbReference type="Pfam" id="PF00005"/>
    </source>
</evidence>
<evidence type="ECO:0000256" key="4">
    <source>
        <dbReference type="ARBA" id="ARBA00022692"/>
    </source>
</evidence>
<evidence type="ECO:0000256" key="2">
    <source>
        <dbReference type="ARBA" id="ARBA00005814"/>
    </source>
</evidence>
<dbReference type="EMBL" id="RCHS01002403">
    <property type="protein sequence ID" value="RMX47631.1"/>
    <property type="molecule type" value="Genomic_DNA"/>
</dbReference>
<feature type="domain" description="ABC transporter family G" evidence="9">
    <location>
        <begin position="142"/>
        <end position="216"/>
    </location>
</feature>
<dbReference type="InterPro" id="IPR017871">
    <property type="entry name" value="ABC_transporter-like_CS"/>
</dbReference>
<organism evidence="10 11">
    <name type="scientific">Pocillopora damicornis</name>
    <name type="common">Cauliflower coral</name>
    <name type="synonym">Millepora damicornis</name>
    <dbReference type="NCBI Taxonomy" id="46731"/>
    <lineage>
        <taxon>Eukaryota</taxon>
        <taxon>Metazoa</taxon>
        <taxon>Cnidaria</taxon>
        <taxon>Anthozoa</taxon>
        <taxon>Hexacorallia</taxon>
        <taxon>Scleractinia</taxon>
        <taxon>Astrocoeniina</taxon>
        <taxon>Pocilloporidae</taxon>
        <taxon>Pocillopora</taxon>
    </lineage>
</organism>
<dbReference type="PANTHER" id="PTHR48041:SF91">
    <property type="entry name" value="ABC TRANSPORTER G FAMILY MEMBER 28"/>
    <property type="match status" value="1"/>
</dbReference>
<dbReference type="Gene3D" id="3.40.50.300">
    <property type="entry name" value="P-loop containing nucleotide triphosphate hydrolases"/>
    <property type="match status" value="1"/>
</dbReference>
<comment type="caution">
    <text evidence="10">The sequence shown here is derived from an EMBL/GenBank/DDBJ whole genome shotgun (WGS) entry which is preliminary data.</text>
</comment>
<dbReference type="PROSITE" id="PS00211">
    <property type="entry name" value="ABC_TRANSPORTER_1"/>
    <property type="match status" value="1"/>
</dbReference>
<evidence type="ECO:0000256" key="1">
    <source>
        <dbReference type="ARBA" id="ARBA00004141"/>
    </source>
</evidence>